<keyword evidence="2" id="KW-1185">Reference proteome</keyword>
<dbReference type="GO" id="GO:0016787">
    <property type="term" value="F:hydrolase activity"/>
    <property type="evidence" value="ECO:0007669"/>
    <property type="project" value="UniProtKB-KW"/>
</dbReference>
<evidence type="ECO:0000313" key="2">
    <source>
        <dbReference type="Proteomes" id="UP000503349"/>
    </source>
</evidence>
<reference evidence="2" key="2">
    <citation type="submission" date="2019-02" db="EMBL/GenBank/DDBJ databases">
        <title>Opniocepnalus argus Var Kimnra genome.</title>
        <authorList>
            <person name="Zhou C."/>
            <person name="Xiao S."/>
        </authorList>
    </citation>
    <scope>NUCLEOTIDE SEQUENCE [LARGE SCALE GENOMIC DNA]</scope>
</reference>
<dbReference type="Proteomes" id="UP000503349">
    <property type="component" value="Chromosome 5"/>
</dbReference>
<proteinExistence type="predicted"/>
<sequence>MWQCRTGSALPETSVISSTVFAVATGLTRSGRLFRSFPKDSVQSLTGENITSNFHKWSLSTQPTVTHFMQCNGIRRKAPTSG</sequence>
<protein>
    <submittedName>
        <fullName evidence="1">Gamma-glutamyl hydrolase</fullName>
    </submittedName>
</protein>
<organism evidence="1 2">
    <name type="scientific">Channa argus</name>
    <name type="common">Northern snakehead</name>
    <name type="synonym">Ophicephalus argus</name>
    <dbReference type="NCBI Taxonomy" id="215402"/>
    <lineage>
        <taxon>Eukaryota</taxon>
        <taxon>Metazoa</taxon>
        <taxon>Chordata</taxon>
        <taxon>Craniata</taxon>
        <taxon>Vertebrata</taxon>
        <taxon>Euteleostomi</taxon>
        <taxon>Actinopterygii</taxon>
        <taxon>Neopterygii</taxon>
        <taxon>Teleostei</taxon>
        <taxon>Neoteleostei</taxon>
        <taxon>Acanthomorphata</taxon>
        <taxon>Anabantaria</taxon>
        <taxon>Anabantiformes</taxon>
        <taxon>Channoidei</taxon>
        <taxon>Channidae</taxon>
        <taxon>Channa</taxon>
    </lineage>
</organism>
<gene>
    <name evidence="1" type="ORF">EXN66_Car005999</name>
</gene>
<keyword evidence="1" id="KW-0378">Hydrolase</keyword>
<name>A0A6G1PJB8_CHAAH</name>
<reference evidence="1 2" key="1">
    <citation type="submission" date="2019-02" db="EMBL/GenBank/DDBJ databases">
        <title>Opniocepnalus argus genome.</title>
        <authorList>
            <person name="Zhou C."/>
            <person name="Xiao S."/>
        </authorList>
    </citation>
    <scope>NUCLEOTIDE SEQUENCE [LARGE SCALE GENOMIC DNA]</scope>
    <source>
        <strain evidence="1">OARG1902GOOAL</strain>
        <tissue evidence="1">Muscle</tissue>
    </source>
</reference>
<accession>A0A6G1PJB8</accession>
<dbReference type="EMBL" id="CM015716">
    <property type="protein sequence ID" value="KAF3690327.1"/>
    <property type="molecule type" value="Genomic_DNA"/>
</dbReference>
<evidence type="ECO:0000313" key="1">
    <source>
        <dbReference type="EMBL" id="KAF3690327.1"/>
    </source>
</evidence>
<dbReference type="AlphaFoldDB" id="A0A6G1PJB8"/>